<dbReference type="PaxDb" id="4081-Solyc08g007620.1.1"/>
<feature type="active site" description="Charge relay system" evidence="10">
    <location>
        <position position="3184"/>
    </location>
</feature>
<keyword evidence="16" id="KW-1185">Reference proteome</keyword>
<evidence type="ECO:0000259" key="11">
    <source>
        <dbReference type="Pfam" id="PF00082"/>
    </source>
</evidence>
<dbReference type="InterPro" id="IPR015500">
    <property type="entry name" value="Peptidase_S8_subtilisin-rel"/>
</dbReference>
<evidence type="ECO:0000259" key="14">
    <source>
        <dbReference type="Pfam" id="PF17766"/>
    </source>
</evidence>
<feature type="domain" description="Peptidase S8/S53" evidence="11">
    <location>
        <begin position="3175"/>
        <end position="3604"/>
    </location>
</feature>
<keyword evidence="4 10" id="KW-0645">Protease</keyword>
<dbReference type="PROSITE" id="PS00136">
    <property type="entry name" value="SUBTILASE_ASP"/>
    <property type="match status" value="4"/>
</dbReference>
<feature type="domain" description="PA" evidence="12">
    <location>
        <begin position="1116"/>
        <end position="1188"/>
    </location>
</feature>
<feature type="active site" description="Charge relay system" evidence="9 10">
    <location>
        <position position="549"/>
    </location>
</feature>
<organism evidence="15">
    <name type="scientific">Solanum lycopersicum</name>
    <name type="common">Tomato</name>
    <name type="synonym">Lycopersicon esculentum</name>
    <dbReference type="NCBI Taxonomy" id="4081"/>
    <lineage>
        <taxon>Eukaryota</taxon>
        <taxon>Viridiplantae</taxon>
        <taxon>Streptophyta</taxon>
        <taxon>Embryophyta</taxon>
        <taxon>Tracheophyta</taxon>
        <taxon>Spermatophyta</taxon>
        <taxon>Magnoliopsida</taxon>
        <taxon>eudicotyledons</taxon>
        <taxon>Gunneridae</taxon>
        <taxon>Pentapetalae</taxon>
        <taxon>asterids</taxon>
        <taxon>lamiids</taxon>
        <taxon>Solanales</taxon>
        <taxon>Solanaceae</taxon>
        <taxon>Solanoideae</taxon>
        <taxon>Solaneae</taxon>
        <taxon>Solanum</taxon>
        <taxon>Solanum subgen. Lycopersicon</taxon>
    </lineage>
</organism>
<dbReference type="Gene3D" id="3.40.50.200">
    <property type="entry name" value="Peptidase S8/S53 domain"/>
    <property type="match status" value="7"/>
</dbReference>
<feature type="domain" description="Subtilisin-like protease fibronectin type-III" evidence="14">
    <location>
        <begin position="2957"/>
        <end position="3042"/>
    </location>
</feature>
<feature type="active site" description="Charge relay system" evidence="10">
    <location>
        <position position="3966"/>
    </location>
</feature>
<evidence type="ECO:0000256" key="6">
    <source>
        <dbReference type="ARBA" id="ARBA00022801"/>
    </source>
</evidence>
<feature type="domain" description="Subtilisin-like protease fibronectin type-III" evidence="14">
    <location>
        <begin position="3682"/>
        <end position="3767"/>
    </location>
</feature>
<evidence type="ECO:0000256" key="4">
    <source>
        <dbReference type="ARBA" id="ARBA00022670"/>
    </source>
</evidence>
<keyword evidence="8" id="KW-0325">Glycoprotein</keyword>
<evidence type="ECO:0000313" key="16">
    <source>
        <dbReference type="Proteomes" id="UP000004994"/>
    </source>
</evidence>
<dbReference type="Gramene" id="Solyc08g007620.2.1">
    <property type="protein sequence ID" value="Solyc08g007620.2.1"/>
    <property type="gene ID" value="Solyc08g007620.2"/>
</dbReference>
<feature type="active site" description="Charge relay system" evidence="10">
    <location>
        <position position="4293"/>
    </location>
</feature>
<evidence type="ECO:0000256" key="9">
    <source>
        <dbReference type="PIRSR" id="PIRSR615500-1"/>
    </source>
</evidence>
<dbReference type="InterPro" id="IPR037045">
    <property type="entry name" value="S8pro/Inhibitor_I9_sf"/>
</dbReference>
<feature type="domain" description="Subtilisin-like protease fibronectin type-III" evidence="14">
    <location>
        <begin position="1564"/>
        <end position="1638"/>
    </location>
</feature>
<dbReference type="GO" id="GO:0006508">
    <property type="term" value="P:proteolysis"/>
    <property type="evidence" value="ECO:0000318"/>
    <property type="project" value="GO_Central"/>
</dbReference>
<dbReference type="Proteomes" id="UP000004994">
    <property type="component" value="Chromosome 8"/>
</dbReference>
<evidence type="ECO:0000313" key="15">
    <source>
        <dbReference type="EnsemblPlants" id="Solyc08g007620.2.1"/>
    </source>
</evidence>
<feature type="domain" description="Peptidase S8/S53" evidence="11">
    <location>
        <begin position="3900"/>
        <end position="4329"/>
    </location>
</feature>
<feature type="active site" description="Charge relay system" evidence="10">
    <location>
        <position position="2843"/>
    </location>
</feature>
<keyword evidence="3" id="KW-0964">Secreted</keyword>
<evidence type="ECO:0000256" key="7">
    <source>
        <dbReference type="ARBA" id="ARBA00022825"/>
    </source>
</evidence>
<evidence type="ECO:0000256" key="1">
    <source>
        <dbReference type="ARBA" id="ARBA00004613"/>
    </source>
</evidence>
<feature type="domain" description="Inhibitor I9" evidence="13">
    <location>
        <begin position="3069"/>
        <end position="3152"/>
    </location>
</feature>
<dbReference type="InParanoid" id="A0A3Q7HKM1"/>
<feature type="active site" description="Charge relay system" evidence="9 10">
    <location>
        <position position="165"/>
    </location>
</feature>
<dbReference type="Pfam" id="PF02225">
    <property type="entry name" value="PA"/>
    <property type="match status" value="5"/>
</dbReference>
<evidence type="ECO:0000259" key="12">
    <source>
        <dbReference type="Pfam" id="PF02225"/>
    </source>
</evidence>
<dbReference type="FunFam" id="2.60.40.2310:FF:000001">
    <property type="entry name" value="Subtilisin-like protease SBT1.5"/>
    <property type="match status" value="2"/>
</dbReference>
<feature type="active site" description="Charge relay system" evidence="10">
    <location>
        <position position="943"/>
    </location>
</feature>
<evidence type="ECO:0000256" key="5">
    <source>
        <dbReference type="ARBA" id="ARBA00022729"/>
    </source>
</evidence>
<dbReference type="InterPro" id="IPR046450">
    <property type="entry name" value="PA_dom_sf"/>
</dbReference>
<dbReference type="InterPro" id="IPR034197">
    <property type="entry name" value="Peptidases_S8_3"/>
</dbReference>
<comment type="caution">
    <text evidence="10">Lacks conserved residue(s) required for the propagation of feature annotation.</text>
</comment>
<dbReference type="InterPro" id="IPR003137">
    <property type="entry name" value="PA_domain"/>
</dbReference>
<feature type="domain" description="Peptidase S8/S53" evidence="11">
    <location>
        <begin position="156"/>
        <end position="584"/>
    </location>
</feature>
<evidence type="ECO:0000256" key="2">
    <source>
        <dbReference type="ARBA" id="ARBA00011073"/>
    </source>
</evidence>
<dbReference type="PANTHER" id="PTHR43399:SF5">
    <property type="entry name" value="PEPTIDASE S8 FAMILY WITH PROTEASE-ASSOCIATED DOMAIN"/>
    <property type="match status" value="1"/>
</dbReference>
<dbReference type="PANTHER" id="PTHR43399">
    <property type="entry name" value="SUBTILISIN-RELATED"/>
    <property type="match status" value="1"/>
</dbReference>
<reference evidence="15" key="2">
    <citation type="submission" date="2019-01" db="UniProtKB">
        <authorList>
            <consortium name="EnsemblPlants"/>
        </authorList>
    </citation>
    <scope>IDENTIFICATION</scope>
    <source>
        <strain evidence="15">cv. Heinz 1706</strain>
    </source>
</reference>
<feature type="domain" description="Peptidase S8/S53" evidence="11">
    <location>
        <begin position="1774"/>
        <end position="2176"/>
    </location>
</feature>
<keyword evidence="6 10" id="KW-0378">Hydrolase</keyword>
<comment type="subcellular location">
    <subcellularLocation>
        <location evidence="1">Secreted</location>
    </subcellularLocation>
</comment>
<evidence type="ECO:0000259" key="13">
    <source>
        <dbReference type="Pfam" id="PF05922"/>
    </source>
</evidence>
<feature type="active site" description="Charge relay system" evidence="10">
    <location>
        <position position="3909"/>
    </location>
</feature>
<comment type="similarity">
    <text evidence="2 10">Belongs to the peptidase S8 family.</text>
</comment>
<feature type="domain" description="Inhibitor I9" evidence="13">
    <location>
        <begin position="48"/>
        <end position="133"/>
    </location>
</feature>
<dbReference type="InterPro" id="IPR051048">
    <property type="entry name" value="Peptidase_S8/S53_subtilisin"/>
</dbReference>
<dbReference type="GO" id="GO:0005576">
    <property type="term" value="C:extracellular region"/>
    <property type="evidence" value="ECO:0007669"/>
    <property type="project" value="UniProtKB-SubCell"/>
</dbReference>
<evidence type="ECO:0000256" key="3">
    <source>
        <dbReference type="ARBA" id="ARBA00022525"/>
    </source>
</evidence>
<feature type="active site" description="Charge relay system" evidence="9 10">
    <location>
        <position position="222"/>
    </location>
</feature>
<feature type="domain" description="PA" evidence="12">
    <location>
        <begin position="4139"/>
        <end position="4212"/>
    </location>
</feature>
<sequence>MQKYQTPLLLVQSSILPTNWQLAMKIFFVIFGILGCFTWPSMQSDLETYIVQVESPESQISTQSSRMDLENWYKSFLPKTIATSSSGEKPRLIYSYHNVISGFAARLSAKQVKEMEKKPGFISAWPQRILSLHTTHTPSFLGLQQNVGLWRDANYGKGVIIGVIDTGIDPDHPSFSDKGMPPPPAKWKGKCESNFTKKCNNKLIGARTFPLGSDSPIDEAGHGTHTASTAAGGFVKGANVNGNAKGTAVGVAPLAHLAMYKVCQSFGCDDSDVLAAMDAAIDDGVDILSISLGGSSRSFYQDPIALGAYSAAQRGILVSCSAANNGPYESTLSNDAPWIMTVGASTLDRKLKATVTLGNQKVFEGESAFHPNDHNSAFSPLFDPSLNATDFDSPYCGTGTLNDPEIKGKIVICMVGGGYSMTQQGQAVKDAGGVGMIVVSTADYGVTMFVDAHVLPALYITYKDGMEILDYMNKTSKPTAKILFQGTIIGDKDAPVVAAFSSRGPSLASPGILKPDIIGPGVNILAAWPTSVENKTNTKSTFNIISGTSMSCPHLSGVAALLKSSHPTWSPSAIKSAIMTTAYTVNFANDPILDERLLPANIFAIGAGHVNLSRANDPGLIYDTPFKDYLPYLCGLNYTNRQVGNLLQRKVDCREVKSIPEAQLNYPSFSITLGEVSQTYTRTVTNVGEAKSSYSVEVASPPGISVTVKPSTLKFSKLNQKLKYKVTFTKRVNRTNGGVIEGFLKWTSEKHSVRSPIAVVLDMQSDLETYIVQVESPESQISTQPSRMDLESWYKSFMPKTIETASSDEKPQLIYSYHNVIIGFAARLSAKQVKEMEKKPGFIFAWPQRILSLHTTHSPSFLELQQNVGLWSDDNYGEGVIIGLFDTGITPDHPSFSDEGMPPPPAKWKGKCDSNFTGKCNNKLIGAKTYPLNSESPKDEAGHGTHTSSTAAGNFVKGANVYGNAKGTAVGIAPLAHLAMYKVCDNDCSESAILAGMDEAIDDGVDIMSLSLGGSSRPFYYDVIALGAYSAAKRGILVSCSAGNGGPSHSTLSNEAPWILTVGASTIDRELKATVMLGDQKLFEGESVFSPKVPDSSFYPLIDPSLNATHIGSRFCEPGTLSDPKFKGKIVVCMAGGYVSTIGKGQVVKDAGGVGMILVSIPEYGFSKFADPHVLPALYITFNDGMEILQYINSTSEPTARIMFHGTIIGDKEAPVVAAFSSRGPSYASPGILKPDIIGPGNNILAAWHTSVDYEKHTKSAFNIIQGTSMSCPHLSGVAALLKSSHRNWSPSAIKSAIMTTANTLNLANVPILDERLLPADIFAIGAGHVNPLRANDPGLIYDISIEDYLPYLCGLNYTNQQVGSIVKHKVDCNKVKHIPEAQLNYPSFSITLGDISQTYTRTVTNVGEAKSSYTVEIDSPPRVTVIVKPSTLKFSQLDQKLKYQVTFTRRDDSTSSGIAQGFLKWSSKKYSVRSPIAVVLQPTIETRLCICMASEDIVLAHYPYSEFSWITLACGGYGKGSLDTGISPEHPYLCGLNYTNQQVRSIVKHKVDCNKVKHIPEAQLNYPSFSITLGDISQTYTRTVTNVGEVKSSYSVEIDSPPGVTVIVKPSTLKSSQLNQMLKYQVTFTRRDNSTNSVILQPTIGTMYIKTLLVSSTESISDLETYIVQVESLESQISTQPSRMDLESWYKSFMPKIIETAGSDEKPQLIYSYHNVIIGFAARLSAKQVKEMEKKPGFIFAWPQRILSLHTTHSPSFLKLQQNVGLWRDDNYGEGVIIGVFYTGVTPDHPSFSDEGMPPPPAKWKGKCDSNFTGKCSNKLIGAKTYPLKSESPKDEAGHGTHTSSTAAGSFVKGANVYGNAKGTAVGIAPLAHLAMYKVSPLFGCPDAEILAGMDEAIDDGVDIMSLSLGGSSRPFYNDVIALGAYSAAKRGILVSCSAGNGGPSHSTYQTKLRVGASTIDRELKVTVMLGNQKLFEGESAFSPKVPDSSFYPLIDPSLNATHIGSRFCELGTLSDPKIIGKIVVWMDGGYVSTIGKGQVIKDAGGIGMFLVCTPEYDFTKLADPHVLPALYVTFNDGTEIHQYINSTSEPTARIILATPGILKPDIIGPGNNILAAWHTSVDYEKYTKSAFNIIQGTSMSCPHLSGVAALLKSSHRNWSPSAIKSAIMTTANTLNLANVPILDERLLPADIFAIGAGHVNPLRANDPGLIYDIPIEDYLPYLCGLNYTNQQVGSIVKHKVDCNKVKHIPEAQLNYPSFSITLGDISQTYTRTVTNVGEVNSSYSVEIDSSPGVTVIVKPSTLKFSQLDQKLKYQVTFTRRDDSPLLLLKDSRNGVSDLETYIVQVESPESQISTQSSRVDLESWYNSFLPKTIAIAGSDEKSWLIYSYRNVIKGFAARLSAKQVKEMEKKPGFISAWPQRILSLHTTHTPSFLGLQQNVGLWRDSNYGKGVIIGVLDTGISPDHPSFSDEGMAPPPAKWKGKCESNFTTKCNNKLIGARTFPISSDSPIDEDGHGTHTASTAAGSFVKGANVYGNAEGTAVGIAPLAHLAIYKVCDSSGCADSDILAAMDAAIDDGVDILSLSLGGSSIPFYTDPTALGAYSAAQRGILVSCSAGNSGPYDSTLSNEAPWILTVGASTIDRKLKATVKLGNQQLFEGETAFNPKDHNSTFSPLFDPSLNATDFERPYCGPDTLSEPEIKGKIVVCKAGGGIPRIVKGKTVKDAGGVGMIIISTADDGFTIPADPHVLPALYITYKDGMEILDYMNTTSKPIARIAFQGTIIGDKHAPVVTAFSSRGPSIASPGILKPDIIGPGLNILAAWPTSIDNKTNTKSTFNIISGTSMSCPHLSGVAALLKSTHPTWSPAAIKSAIMTTATTVNLANDPILDERLLPANIFAIGAGHVNPSRANDPGLIYDTEFKDYLPYLCGLNYTNRQVGNLLQRKVECKEVKHIPEAQLNYPSFSIALGEISQTYTRTVTNVGEAKSSYSVEIASPPGVSVIVKPSTLEFSQLDQKLKYQVTFTKRNNSPNSGIAQGFLKWSTMKLLNILLVLFIVNCLSWPSMQSDLETYIVQVESPESQVSTQSMSMDLESWYNSFLPKTISNEEEGPRLVYSYRNVMKGFAARLSAEQVKEMEKKSGFVNAWPEKILSLHTTRTPSFLGLKQNTGLWRDSNYGKGVIIGVLDSGIFPDHPSFSDEGMPPPPAKWKGKCESNFTTKCNNKLIGARTFPKENGSPIDDDGHGTHTASTAVGGFVRGANVYGNANGTAVGVAPLAHLAIYKVCDSFGCSDSGILAAMDVAIDDGVDILSLSLGSSSSPFHSDSIALGAYSATQRGIFVSCSAGNFGPSEHTVANEAPWILTVGASSLDRKFKATVQLGNNKVFEGESAFHSKFFSTKFFPLFDPSLTAIDSDSSYCGPGMLTDLAVKGKIVLCMIGGGYTRISKGQAVKDAGGVGMILINRAEDGFTTSADAHVLPAMDVTYTDGMKIIDYVNSTKKHVARIAFHGTILGDKNAPVVAGFSSRGPSIATPGILKPDIIGPGVNILAAWPTSMENNTNTKSTFNIISGTSMSCPHLSGVAALLKSAHPTWSPAAIKSAIMTTAYTVNLANNPILDETLLPANIYAIGAGHVNPSRANDPGLIYDTPFKDYLRYLCGLNYTNREVGNLLQHKVDCSEVKSIPEAQLNYPSFSIILRENPQTYTRTVTNVGEAKSSYIVEIVSPQGVSVTVTPSTLKFSKMNQKKTYQVTFLKTANSSTSGIVHGFLKWTTMKLLNILLVLFIVCCLSRPSMQRSLDTYIVQVESPENRISTQSMSMDLESWYNSFLPKTISNEEEGPRLVYSYRNVMKGFAARLSAEQVKEMEKKSGFVNAWPERILSLHTTRTPSFLGLKQNIGLWKNSNYGKGVIIGVLDTGITPDHPSFSDQGMPPPPAKWKGKCELNFTTKCNNKIIGARTFPKENGLPIDDDGHGTHTASTAAGGFVRGANVYGNANGTAVGVAPLAHLAIYKACDSFGCIVSNVLAAMDAAIDDGVDIISLSLGGYTSPFHSDSIALGAYSATERGILVSCSAGNTGPSKSSVSNEAPWILTVGASTLDRKIKATVQLGNKKMFEGESAFHPKAVNTKFFPLFVPTLNASEFRRSYCGSGTLSDRDVKGKIVLCMIGGDYSRIEKGQTVEDAGGVGMILINGAEDGFTTSATAHVLPAMDVTYADGMKIIEYMNSTKKPVAQITFQGTILGDQNAPVVAAFSSRGPSIASRGILKPDIIGPGVNILAAWPTSMENNTNTKSTFNIISGTSMSCPHLSGVAALLKSAHPTWSPAAIKSAIMTTADTTNLANGPILDETLLPASIFAVGAGHVNPERANDPGLIYDTPVKDYVPYLCGLNYTNREVGNLLQHKVDCSGVKSIPEAQLNYPSFSITLRENPQTYTRTVTNVGEAKSSYIVEIVSPQGVSVSVKPSTLKFSNKNQKRTYRVTFSRTDNSSTSGVVQGFLKWTSNRHSGRSPIAIVL</sequence>
<feature type="domain" description="Inhibitor I9" evidence="13">
    <location>
        <begin position="769"/>
        <end position="854"/>
    </location>
</feature>
<feature type="active site" description="Charge relay system" evidence="10">
    <location>
        <position position="3241"/>
    </location>
</feature>
<feature type="domain" description="Inhibitor I9" evidence="13">
    <location>
        <begin position="1666"/>
        <end position="1751"/>
    </location>
</feature>
<dbReference type="CDD" id="cd04852">
    <property type="entry name" value="Peptidases_S8_3"/>
    <property type="match status" value="6"/>
</dbReference>
<dbReference type="PROSITE" id="PS51892">
    <property type="entry name" value="SUBTILASE"/>
    <property type="match status" value="6"/>
</dbReference>
<feature type="active site" description="Charge relay system" evidence="10">
    <location>
        <position position="2516"/>
    </location>
</feature>
<reference evidence="15" key="1">
    <citation type="journal article" date="2012" name="Nature">
        <title>The tomato genome sequence provides insights into fleshy fruit evolution.</title>
        <authorList>
            <consortium name="Tomato Genome Consortium"/>
        </authorList>
    </citation>
    <scope>NUCLEOTIDE SEQUENCE [LARGE SCALE GENOMIC DNA]</scope>
    <source>
        <strain evidence="15">cv. Heinz 1706</strain>
    </source>
</reference>
<dbReference type="InterPro" id="IPR010259">
    <property type="entry name" value="S8pro/Inhibitor_I9"/>
</dbReference>
<dbReference type="SUPFAM" id="SSF52743">
    <property type="entry name" value="Subtilisin-like"/>
    <property type="match status" value="6"/>
</dbReference>
<dbReference type="Gene3D" id="2.60.40.2310">
    <property type="match status" value="7"/>
</dbReference>
<dbReference type="FunFam" id="3.40.50.200:FF:000006">
    <property type="entry name" value="Subtilisin-like protease SBT1.5"/>
    <property type="match status" value="3"/>
</dbReference>
<dbReference type="EnsemblPlants" id="Solyc08g007620.2.1">
    <property type="protein sequence ID" value="Solyc08g007620.2.1"/>
    <property type="gene ID" value="Solyc08g007620.2"/>
</dbReference>
<dbReference type="SUPFAM" id="SSF52025">
    <property type="entry name" value="PA domain"/>
    <property type="match status" value="2"/>
</dbReference>
<dbReference type="Pfam" id="PF17766">
    <property type="entry name" value="fn3_6"/>
    <property type="match status" value="7"/>
</dbReference>
<feature type="active site" description="Charge relay system" evidence="10">
    <location>
        <position position="1269"/>
    </location>
</feature>
<dbReference type="InterPro" id="IPR023827">
    <property type="entry name" value="Peptidase_S8_Asp-AS"/>
</dbReference>
<evidence type="ECO:0000256" key="10">
    <source>
        <dbReference type="PROSITE-ProRule" id="PRU01240"/>
    </source>
</evidence>
<dbReference type="PRINTS" id="PR00723">
    <property type="entry name" value="SUBTILISIN"/>
</dbReference>
<keyword evidence="7 10" id="KW-0720">Serine protease</keyword>
<feature type="domain" description="Subtilisin-like protease fibronectin type-III" evidence="14">
    <location>
        <begin position="4407"/>
        <end position="4503"/>
    </location>
</feature>
<dbReference type="InterPro" id="IPR036852">
    <property type="entry name" value="Peptidase_S8/S53_dom_sf"/>
</dbReference>
<feature type="domain" description="Subtilisin-like protease fibronectin type-III" evidence="14">
    <location>
        <begin position="663"/>
        <end position="759"/>
    </location>
</feature>
<dbReference type="Gene3D" id="3.30.70.80">
    <property type="entry name" value="Peptidase S8 propeptide/proteinase inhibitor I9"/>
    <property type="match status" value="5"/>
</dbReference>
<feature type="domain" description="PA" evidence="12">
    <location>
        <begin position="2690"/>
        <end position="2762"/>
    </location>
</feature>
<feature type="active site" description="Charge relay system" evidence="10">
    <location>
        <position position="886"/>
    </location>
</feature>
<feature type="active site" description="Charge relay system" evidence="10">
    <location>
        <position position="3568"/>
    </location>
</feature>
<feature type="active site" description="Charge relay system" evidence="10">
    <location>
        <position position="2459"/>
    </location>
</feature>
<feature type="domain" description="Peptidase S8/S53" evidence="11">
    <location>
        <begin position="2450"/>
        <end position="2884"/>
    </location>
</feature>
<proteinExistence type="inferred from homology"/>
<protein>
    <recommendedName>
        <fullName evidence="17">Subtilisin-like protease SBT1.7</fullName>
    </recommendedName>
</protein>
<feature type="domain" description="Subtilisin-like protease fibronectin type-III" evidence="14">
    <location>
        <begin position="2254"/>
        <end position="2324"/>
    </location>
</feature>
<evidence type="ECO:0008006" key="17">
    <source>
        <dbReference type="Google" id="ProtNLM"/>
    </source>
</evidence>
<dbReference type="Gene3D" id="3.50.30.30">
    <property type="match status" value="5"/>
</dbReference>
<feature type="domain" description="Peptidase S8/S53" evidence="11">
    <location>
        <begin position="877"/>
        <end position="1305"/>
    </location>
</feature>
<dbReference type="InterPro" id="IPR041469">
    <property type="entry name" value="Subtilisin-like_FN3"/>
</dbReference>
<dbReference type="Pfam" id="PF05922">
    <property type="entry name" value="Inhibitor_I9"/>
    <property type="match status" value="6"/>
</dbReference>
<dbReference type="InterPro" id="IPR000209">
    <property type="entry name" value="Peptidase_S8/S53_dom"/>
</dbReference>
<feature type="domain" description="PA" evidence="12">
    <location>
        <begin position="3421"/>
        <end position="3487"/>
    </location>
</feature>
<name>A0A3Q7HKM1_SOLLC</name>
<dbReference type="CDD" id="cd02120">
    <property type="entry name" value="PA_subtilisin_like"/>
    <property type="match status" value="6"/>
</dbReference>
<dbReference type="GO" id="GO:0004252">
    <property type="term" value="F:serine-type endopeptidase activity"/>
    <property type="evidence" value="ECO:0000318"/>
    <property type="project" value="GO_Central"/>
</dbReference>
<dbReference type="FunFam" id="3.50.30.30:FF:000005">
    <property type="entry name" value="subtilisin-like protease SBT1.5"/>
    <property type="match status" value="5"/>
</dbReference>
<keyword evidence="5" id="KW-0732">Signal</keyword>
<feature type="domain" description="Inhibitor I9" evidence="13">
    <location>
        <begin position="2342"/>
        <end position="2427"/>
    </location>
</feature>
<evidence type="ECO:0000256" key="8">
    <source>
        <dbReference type="ARBA" id="ARBA00023180"/>
    </source>
</evidence>
<feature type="domain" description="PA" evidence="12">
    <location>
        <begin position="396"/>
        <end position="468"/>
    </location>
</feature>
<dbReference type="Pfam" id="PF00082">
    <property type="entry name" value="Peptidase_S8"/>
    <property type="match status" value="6"/>
</dbReference>
<accession>A0A3Q7HKM1</accession>
<feature type="domain" description="Subtilisin-like protease fibronectin type-III" evidence="14">
    <location>
        <begin position="1383"/>
        <end position="1479"/>
    </location>
</feature>
<feature type="domain" description="Inhibitor I9" evidence="13">
    <location>
        <begin position="3794"/>
        <end position="3877"/>
    </location>
</feature>